<gene>
    <name evidence="3" type="ORF">ERS852444_02747</name>
</gene>
<evidence type="ECO:0000313" key="4">
    <source>
        <dbReference type="Proteomes" id="UP000095453"/>
    </source>
</evidence>
<reference evidence="3 4" key="1">
    <citation type="submission" date="2015-09" db="EMBL/GenBank/DDBJ databases">
        <authorList>
            <consortium name="Pathogen Informatics"/>
        </authorList>
    </citation>
    <scope>NUCLEOTIDE SEQUENCE [LARGE SCALE GENOMIC DNA]</scope>
    <source>
        <strain evidence="3 4">2789STDY5608887</strain>
    </source>
</reference>
<dbReference type="EMBL" id="CYXX01000025">
    <property type="protein sequence ID" value="CUN24424.1"/>
    <property type="molecule type" value="Genomic_DNA"/>
</dbReference>
<evidence type="ECO:0000313" key="3">
    <source>
        <dbReference type="EMBL" id="CUN24424.1"/>
    </source>
</evidence>
<dbReference type="InterPro" id="IPR032834">
    <property type="entry name" value="NatK-like_C"/>
</dbReference>
<organism evidence="3 4">
    <name type="scientific">Roseburia inulinivorans</name>
    <dbReference type="NCBI Taxonomy" id="360807"/>
    <lineage>
        <taxon>Bacteria</taxon>
        <taxon>Bacillati</taxon>
        <taxon>Bacillota</taxon>
        <taxon>Clostridia</taxon>
        <taxon>Lachnospirales</taxon>
        <taxon>Lachnospiraceae</taxon>
        <taxon>Roseburia</taxon>
    </lineage>
</organism>
<keyword evidence="1" id="KW-0812">Transmembrane</keyword>
<dbReference type="Proteomes" id="UP000095453">
    <property type="component" value="Unassembled WGS sequence"/>
</dbReference>
<evidence type="ECO:0000259" key="2">
    <source>
        <dbReference type="Pfam" id="PF14501"/>
    </source>
</evidence>
<feature type="transmembrane region" description="Helical" evidence="1">
    <location>
        <begin position="6"/>
        <end position="27"/>
    </location>
</feature>
<feature type="transmembrane region" description="Helical" evidence="1">
    <location>
        <begin position="154"/>
        <end position="173"/>
    </location>
</feature>
<name>A0A173VBJ9_9FIRM</name>
<dbReference type="RefSeq" id="WP_055170847.1">
    <property type="nucleotide sequence ID" value="NZ_CYXX01000025.1"/>
</dbReference>
<dbReference type="Pfam" id="PF14501">
    <property type="entry name" value="HATPase_c_5"/>
    <property type="match status" value="1"/>
</dbReference>
<sequence length="422" mass="48739">MNGLRIEWIQASFFIEMLVITWILMIPMKKREHFWQQGVLLVLAGSVIAAMDTNSNIKFILETAMIGFIAYRVYVISWRKATYTAVCAYAVQHLTYTVGMIEKCIRGILFHVPHAPTDSEPDINLKMFLTVALVYGTCYLFFVRKKRGKGEFDISVRQTIGFSVGVFFVVLVLSRMVQSYANNEYYGLELVCHFYSLICCLFILILDDGIFRRIQDENELSLVKCLWLKRQEQYAVAKENMNAINLKCHELKQQITGIQEMQVSEQLKDSLEDLKDSIQIYDAVVKTGNEVLDVVLTEKNFYCQANHITMACIVDGAKMDFMETMDVYALFTGLFEDTFYSIKMLEEPDKKQIALSVWEKNGLLMIQLENYFEDSKEAQEVREEGIDYSIKSVKEIVKKYDGCMTIHKEHALVIKRISIPIP</sequence>
<keyword evidence="1" id="KW-0472">Membrane</keyword>
<protein>
    <recommendedName>
        <fullName evidence="2">Sensor histidine kinase NatK-like C-terminal domain-containing protein</fullName>
    </recommendedName>
</protein>
<feature type="transmembrane region" description="Helical" evidence="1">
    <location>
        <begin position="57"/>
        <end position="74"/>
    </location>
</feature>
<dbReference type="AlphaFoldDB" id="A0A173VBJ9"/>
<accession>A0A173VBJ9</accession>
<evidence type="ECO:0000256" key="1">
    <source>
        <dbReference type="SAM" id="Phobius"/>
    </source>
</evidence>
<feature type="domain" description="Sensor histidine kinase NatK-like C-terminal" evidence="2">
    <location>
        <begin position="322"/>
        <end position="420"/>
    </location>
</feature>
<feature type="transmembrane region" description="Helical" evidence="1">
    <location>
        <begin position="123"/>
        <end position="142"/>
    </location>
</feature>
<keyword evidence="1" id="KW-1133">Transmembrane helix</keyword>
<proteinExistence type="predicted"/>
<feature type="transmembrane region" description="Helical" evidence="1">
    <location>
        <begin position="185"/>
        <end position="206"/>
    </location>
</feature>